<sequence>MTDAVVNIKKGNILLDDLFLKCENSIKALDELVNKAEAHVKKKIHNKGSLDTKLLEKEQFICHGFAWLKTYNIALREMLNWAKELTAKKKIFETEKLILQSAFGEYLSQIIGGIPMWQTEIVRAHDFGLTNQELDSFLIDDVNDLIKNGNTNEVKIQIAKLISDKNYGNTGLEDETLETIRDQFKKFSE</sequence>
<evidence type="ECO:0000313" key="1">
    <source>
        <dbReference type="EMBL" id="SVE32264.1"/>
    </source>
</evidence>
<accession>A0A383CJF9</accession>
<evidence type="ECO:0008006" key="2">
    <source>
        <dbReference type="Google" id="ProtNLM"/>
    </source>
</evidence>
<dbReference type="AlphaFoldDB" id="A0A383CJF9"/>
<feature type="non-terminal residue" evidence="1">
    <location>
        <position position="189"/>
    </location>
</feature>
<proteinExistence type="predicted"/>
<name>A0A383CJF9_9ZZZZ</name>
<gene>
    <name evidence="1" type="ORF">METZ01_LOCUS485118</name>
</gene>
<reference evidence="1" key="1">
    <citation type="submission" date="2018-05" db="EMBL/GenBank/DDBJ databases">
        <authorList>
            <person name="Lanie J.A."/>
            <person name="Ng W.-L."/>
            <person name="Kazmierczak K.M."/>
            <person name="Andrzejewski T.M."/>
            <person name="Davidsen T.M."/>
            <person name="Wayne K.J."/>
            <person name="Tettelin H."/>
            <person name="Glass J.I."/>
            <person name="Rusch D."/>
            <person name="Podicherti R."/>
            <person name="Tsui H.-C.T."/>
            <person name="Winkler M.E."/>
        </authorList>
    </citation>
    <scope>NUCLEOTIDE SEQUENCE</scope>
</reference>
<dbReference type="EMBL" id="UINC01209299">
    <property type="protein sequence ID" value="SVE32264.1"/>
    <property type="molecule type" value="Genomic_DNA"/>
</dbReference>
<protein>
    <recommendedName>
        <fullName evidence="2">Acyl-CoA dehydrogenase/oxidase C-terminal domain-containing protein</fullName>
    </recommendedName>
</protein>
<organism evidence="1">
    <name type="scientific">marine metagenome</name>
    <dbReference type="NCBI Taxonomy" id="408172"/>
    <lineage>
        <taxon>unclassified sequences</taxon>
        <taxon>metagenomes</taxon>
        <taxon>ecological metagenomes</taxon>
    </lineage>
</organism>